<organism evidence="3 4">
    <name type="scientific">Pseudomicrostroma glucosiphilum</name>
    <dbReference type="NCBI Taxonomy" id="1684307"/>
    <lineage>
        <taxon>Eukaryota</taxon>
        <taxon>Fungi</taxon>
        <taxon>Dikarya</taxon>
        <taxon>Basidiomycota</taxon>
        <taxon>Ustilaginomycotina</taxon>
        <taxon>Exobasidiomycetes</taxon>
        <taxon>Microstromatales</taxon>
        <taxon>Microstromatales incertae sedis</taxon>
        <taxon>Pseudomicrostroma</taxon>
    </lineage>
</organism>
<dbReference type="InterPro" id="IPR009688">
    <property type="entry name" value="FAM210A/B-like_dom"/>
</dbReference>
<dbReference type="EMBL" id="KZ819334">
    <property type="protein sequence ID" value="PWN18803.1"/>
    <property type="molecule type" value="Genomic_DNA"/>
</dbReference>
<keyword evidence="1" id="KW-0472">Membrane</keyword>
<evidence type="ECO:0000313" key="3">
    <source>
        <dbReference type="EMBL" id="PWN18803.1"/>
    </source>
</evidence>
<keyword evidence="1" id="KW-0812">Transmembrane</keyword>
<evidence type="ECO:0000259" key="2">
    <source>
        <dbReference type="Pfam" id="PF06916"/>
    </source>
</evidence>
<accession>A0A316U364</accession>
<dbReference type="InterPro" id="IPR045866">
    <property type="entry name" value="FAM210A/B-like"/>
</dbReference>
<keyword evidence="1" id="KW-1133">Transmembrane helix</keyword>
<dbReference type="STRING" id="1684307.A0A316U364"/>
<dbReference type="PANTHER" id="PTHR21377:SF0">
    <property type="entry name" value="PROTEIN FAM210B, MITOCHONDRIAL"/>
    <property type="match status" value="1"/>
</dbReference>
<dbReference type="AlphaFoldDB" id="A0A316U364"/>
<feature type="transmembrane region" description="Helical" evidence="1">
    <location>
        <begin position="21"/>
        <end position="40"/>
    </location>
</feature>
<dbReference type="RefSeq" id="XP_025345963.1">
    <property type="nucleotide sequence ID" value="XM_025489891.1"/>
</dbReference>
<reference evidence="3 4" key="1">
    <citation type="journal article" date="2018" name="Mol. Biol. Evol.">
        <title>Broad Genomic Sampling Reveals a Smut Pathogenic Ancestry of the Fungal Clade Ustilaginomycotina.</title>
        <authorList>
            <person name="Kijpornyongpan T."/>
            <person name="Mondo S.J."/>
            <person name="Barry K."/>
            <person name="Sandor L."/>
            <person name="Lee J."/>
            <person name="Lipzen A."/>
            <person name="Pangilinan J."/>
            <person name="LaButti K."/>
            <person name="Hainaut M."/>
            <person name="Henrissat B."/>
            <person name="Grigoriev I.V."/>
            <person name="Spatafora J.W."/>
            <person name="Aime M.C."/>
        </authorList>
    </citation>
    <scope>NUCLEOTIDE SEQUENCE [LARGE SCALE GENOMIC DNA]</scope>
    <source>
        <strain evidence="3 4">MCA 4718</strain>
    </source>
</reference>
<proteinExistence type="predicted"/>
<dbReference type="GO" id="GO:0005739">
    <property type="term" value="C:mitochondrion"/>
    <property type="evidence" value="ECO:0007669"/>
    <property type="project" value="TreeGrafter"/>
</dbReference>
<dbReference type="OrthoDB" id="426386at2759"/>
<gene>
    <name evidence="3" type="ORF">BCV69DRAFT_234624</name>
</gene>
<evidence type="ECO:0000256" key="1">
    <source>
        <dbReference type="SAM" id="Phobius"/>
    </source>
</evidence>
<dbReference type="Proteomes" id="UP000245942">
    <property type="component" value="Unassembled WGS sequence"/>
</dbReference>
<protein>
    <recommendedName>
        <fullName evidence="2">DUF1279 domain-containing protein</fullName>
    </recommendedName>
</protein>
<keyword evidence="4" id="KW-1185">Reference proteome</keyword>
<name>A0A316U364_9BASI</name>
<dbReference type="PANTHER" id="PTHR21377">
    <property type="entry name" value="PROTEIN FAM210B, MITOCHONDRIAL"/>
    <property type="match status" value="1"/>
</dbReference>
<dbReference type="Pfam" id="PF06916">
    <property type="entry name" value="FAM210A-B_dom"/>
    <property type="match status" value="1"/>
</dbReference>
<feature type="domain" description="DUF1279" evidence="2">
    <location>
        <begin position="4"/>
        <end position="104"/>
    </location>
</feature>
<feature type="non-terminal residue" evidence="3">
    <location>
        <position position="107"/>
    </location>
</feature>
<sequence length="107" mass="12335">SFRQRMRYLWKRYGWWAFGVYNLWSLADFSLAWAVIHLFGADYIRDVETKVREAVGLKERDTADEELANKGGSSTLWTEAVLAYTIHKTLLLPFRVMGTGALTPSFV</sequence>
<feature type="non-terminal residue" evidence="3">
    <location>
        <position position="1"/>
    </location>
</feature>
<dbReference type="GeneID" id="37011625"/>
<evidence type="ECO:0000313" key="4">
    <source>
        <dbReference type="Proteomes" id="UP000245942"/>
    </source>
</evidence>